<evidence type="ECO:0000313" key="1">
    <source>
        <dbReference type="EMBL" id="EFA11340.1"/>
    </source>
</evidence>
<dbReference type="AlphaFoldDB" id="D6W7S6"/>
<dbReference type="InParanoid" id="D6W7S6"/>
<dbReference type="EMBL" id="KQ971307">
    <property type="protein sequence ID" value="EFA11340.1"/>
    <property type="molecule type" value="Genomic_DNA"/>
</dbReference>
<accession>D6W7S6</accession>
<reference evidence="1 2" key="2">
    <citation type="journal article" date="2010" name="Nucleic Acids Res.">
        <title>BeetleBase in 2010: revisions to provide comprehensive genomic information for Tribolium castaneum.</title>
        <authorList>
            <person name="Kim H.S."/>
            <person name="Murphy T."/>
            <person name="Xia J."/>
            <person name="Caragea D."/>
            <person name="Park Y."/>
            <person name="Beeman R.W."/>
            <person name="Lorenzen M.D."/>
            <person name="Butcher S."/>
            <person name="Manak J.R."/>
            <person name="Brown S.J."/>
        </authorList>
    </citation>
    <scope>GENOME REANNOTATION</scope>
    <source>
        <strain evidence="1 2">Georgia GA2</strain>
    </source>
</reference>
<protein>
    <submittedName>
        <fullName evidence="1">Uncharacterized protein</fullName>
    </submittedName>
</protein>
<name>D6W7S6_TRICA</name>
<keyword evidence="2" id="KW-1185">Reference proteome</keyword>
<dbReference type="Proteomes" id="UP000007266">
    <property type="component" value="Linkage group 1"/>
</dbReference>
<gene>
    <name evidence="1" type="primary">GLEAN_10880</name>
    <name evidence="1" type="ORF">TcasGA2_TC010880</name>
</gene>
<organism evidence="1 2">
    <name type="scientific">Tribolium castaneum</name>
    <name type="common">Red flour beetle</name>
    <dbReference type="NCBI Taxonomy" id="7070"/>
    <lineage>
        <taxon>Eukaryota</taxon>
        <taxon>Metazoa</taxon>
        <taxon>Ecdysozoa</taxon>
        <taxon>Arthropoda</taxon>
        <taxon>Hexapoda</taxon>
        <taxon>Insecta</taxon>
        <taxon>Pterygota</taxon>
        <taxon>Neoptera</taxon>
        <taxon>Endopterygota</taxon>
        <taxon>Coleoptera</taxon>
        <taxon>Polyphaga</taxon>
        <taxon>Cucujiformia</taxon>
        <taxon>Tenebrionidae</taxon>
        <taxon>Tenebrionidae incertae sedis</taxon>
        <taxon>Tribolium</taxon>
    </lineage>
</organism>
<evidence type="ECO:0000313" key="2">
    <source>
        <dbReference type="Proteomes" id="UP000007266"/>
    </source>
</evidence>
<reference evidence="1 2" key="1">
    <citation type="journal article" date="2008" name="Nature">
        <title>The genome of the model beetle and pest Tribolium castaneum.</title>
        <authorList>
            <consortium name="Tribolium Genome Sequencing Consortium"/>
            <person name="Richards S."/>
            <person name="Gibbs R.A."/>
            <person name="Weinstock G.M."/>
            <person name="Brown S.J."/>
            <person name="Denell R."/>
            <person name="Beeman R.W."/>
            <person name="Gibbs R."/>
            <person name="Beeman R.W."/>
            <person name="Brown S.J."/>
            <person name="Bucher G."/>
            <person name="Friedrich M."/>
            <person name="Grimmelikhuijzen C.J."/>
            <person name="Klingler M."/>
            <person name="Lorenzen M."/>
            <person name="Richards S."/>
            <person name="Roth S."/>
            <person name="Schroder R."/>
            <person name="Tautz D."/>
            <person name="Zdobnov E.M."/>
            <person name="Muzny D."/>
            <person name="Gibbs R.A."/>
            <person name="Weinstock G.M."/>
            <person name="Attaway T."/>
            <person name="Bell S."/>
            <person name="Buhay C.J."/>
            <person name="Chandrabose M.N."/>
            <person name="Chavez D."/>
            <person name="Clerk-Blankenburg K.P."/>
            <person name="Cree A."/>
            <person name="Dao M."/>
            <person name="Davis C."/>
            <person name="Chacko J."/>
            <person name="Dinh H."/>
            <person name="Dugan-Rocha S."/>
            <person name="Fowler G."/>
            <person name="Garner T.T."/>
            <person name="Garnes J."/>
            <person name="Gnirke A."/>
            <person name="Hawes A."/>
            <person name="Hernandez J."/>
            <person name="Hines S."/>
            <person name="Holder M."/>
            <person name="Hume J."/>
            <person name="Jhangiani S.N."/>
            <person name="Joshi V."/>
            <person name="Khan Z.M."/>
            <person name="Jackson L."/>
            <person name="Kovar C."/>
            <person name="Kowis A."/>
            <person name="Lee S."/>
            <person name="Lewis L.R."/>
            <person name="Margolis J."/>
            <person name="Morgan M."/>
            <person name="Nazareth L.V."/>
            <person name="Nguyen N."/>
            <person name="Okwuonu G."/>
            <person name="Parker D."/>
            <person name="Richards S."/>
            <person name="Ruiz S.J."/>
            <person name="Santibanez J."/>
            <person name="Savard J."/>
            <person name="Scherer S.E."/>
            <person name="Schneider B."/>
            <person name="Sodergren E."/>
            <person name="Tautz D."/>
            <person name="Vattahil S."/>
            <person name="Villasana D."/>
            <person name="White C.S."/>
            <person name="Wright R."/>
            <person name="Park Y."/>
            <person name="Beeman R.W."/>
            <person name="Lord J."/>
            <person name="Oppert B."/>
            <person name="Lorenzen M."/>
            <person name="Brown S."/>
            <person name="Wang L."/>
            <person name="Savard J."/>
            <person name="Tautz D."/>
            <person name="Richards S."/>
            <person name="Weinstock G."/>
            <person name="Gibbs R.A."/>
            <person name="Liu Y."/>
            <person name="Worley K."/>
            <person name="Weinstock G."/>
            <person name="Elsik C.G."/>
            <person name="Reese J.T."/>
            <person name="Elhaik E."/>
            <person name="Landan G."/>
            <person name="Graur D."/>
            <person name="Arensburger P."/>
            <person name="Atkinson P."/>
            <person name="Beeman R.W."/>
            <person name="Beidler J."/>
            <person name="Brown S.J."/>
            <person name="Demuth J.P."/>
            <person name="Drury D.W."/>
            <person name="Du Y.Z."/>
            <person name="Fujiwara H."/>
            <person name="Lorenzen M."/>
            <person name="Maselli V."/>
            <person name="Osanai M."/>
            <person name="Park Y."/>
            <person name="Robertson H.M."/>
            <person name="Tu Z."/>
            <person name="Wang J.J."/>
            <person name="Wang S."/>
            <person name="Richards S."/>
            <person name="Song H."/>
            <person name="Zhang L."/>
            <person name="Sodergren E."/>
            <person name="Werner D."/>
            <person name="Stanke M."/>
            <person name="Morgenstern B."/>
            <person name="Solovyev V."/>
            <person name="Kosarev P."/>
            <person name="Brown G."/>
            <person name="Chen H.C."/>
            <person name="Ermolaeva O."/>
            <person name="Hlavina W."/>
            <person name="Kapustin Y."/>
            <person name="Kiryutin B."/>
            <person name="Kitts P."/>
            <person name="Maglott D."/>
            <person name="Pruitt K."/>
            <person name="Sapojnikov V."/>
            <person name="Souvorov A."/>
            <person name="Mackey A.J."/>
            <person name="Waterhouse R.M."/>
            <person name="Wyder S."/>
            <person name="Zdobnov E.M."/>
            <person name="Zdobnov E.M."/>
            <person name="Wyder S."/>
            <person name="Kriventseva E.V."/>
            <person name="Kadowaki T."/>
            <person name="Bork P."/>
            <person name="Aranda M."/>
            <person name="Bao R."/>
            <person name="Beermann A."/>
            <person name="Berns N."/>
            <person name="Bolognesi R."/>
            <person name="Bonneton F."/>
            <person name="Bopp D."/>
            <person name="Brown S.J."/>
            <person name="Bucher G."/>
            <person name="Butts T."/>
            <person name="Chaumot A."/>
            <person name="Denell R.E."/>
            <person name="Ferrier D.E."/>
            <person name="Friedrich M."/>
            <person name="Gordon C.M."/>
            <person name="Jindra M."/>
            <person name="Klingler M."/>
            <person name="Lan Q."/>
            <person name="Lattorff H.M."/>
            <person name="Laudet V."/>
            <person name="von Levetsow C."/>
            <person name="Liu Z."/>
            <person name="Lutz R."/>
            <person name="Lynch J.A."/>
            <person name="da Fonseca R.N."/>
            <person name="Posnien N."/>
            <person name="Reuter R."/>
            <person name="Roth S."/>
            <person name="Savard J."/>
            <person name="Schinko J.B."/>
            <person name="Schmitt C."/>
            <person name="Schoppmeier M."/>
            <person name="Schroder R."/>
            <person name="Shippy T.D."/>
            <person name="Simonnet F."/>
            <person name="Marques-Souza H."/>
            <person name="Tautz D."/>
            <person name="Tomoyasu Y."/>
            <person name="Trauner J."/>
            <person name="Van der Zee M."/>
            <person name="Vervoort M."/>
            <person name="Wittkopp N."/>
            <person name="Wimmer E.A."/>
            <person name="Yang X."/>
            <person name="Jones A.K."/>
            <person name="Sattelle D.B."/>
            <person name="Ebert P.R."/>
            <person name="Nelson D."/>
            <person name="Scott J.G."/>
            <person name="Beeman R.W."/>
            <person name="Muthukrishnan S."/>
            <person name="Kramer K.J."/>
            <person name="Arakane Y."/>
            <person name="Beeman R.W."/>
            <person name="Zhu Q."/>
            <person name="Hogenkamp D."/>
            <person name="Dixit R."/>
            <person name="Oppert B."/>
            <person name="Jiang H."/>
            <person name="Zou Z."/>
            <person name="Marshall J."/>
            <person name="Elpidina E."/>
            <person name="Vinokurov K."/>
            <person name="Oppert C."/>
            <person name="Zou Z."/>
            <person name="Evans J."/>
            <person name="Lu Z."/>
            <person name="Zhao P."/>
            <person name="Sumathipala N."/>
            <person name="Altincicek B."/>
            <person name="Vilcinskas A."/>
            <person name="Williams M."/>
            <person name="Hultmark D."/>
            <person name="Hetru C."/>
            <person name="Jiang H."/>
            <person name="Grimmelikhuijzen C.J."/>
            <person name="Hauser F."/>
            <person name="Cazzamali G."/>
            <person name="Williamson M."/>
            <person name="Park Y."/>
            <person name="Li B."/>
            <person name="Tanaka Y."/>
            <person name="Predel R."/>
            <person name="Neupert S."/>
            <person name="Schachtner J."/>
            <person name="Verleyen P."/>
            <person name="Raible F."/>
            <person name="Bork P."/>
            <person name="Friedrich M."/>
            <person name="Walden K.K."/>
            <person name="Robertson H.M."/>
            <person name="Angeli S."/>
            <person name="Foret S."/>
            <person name="Bucher G."/>
            <person name="Schuetz S."/>
            <person name="Maleszka R."/>
            <person name="Wimmer E.A."/>
            <person name="Beeman R.W."/>
            <person name="Lorenzen M."/>
            <person name="Tomoyasu Y."/>
            <person name="Miller S.C."/>
            <person name="Grossmann D."/>
            <person name="Bucher G."/>
        </authorList>
    </citation>
    <scope>NUCLEOTIDE SEQUENCE [LARGE SCALE GENOMIC DNA]</scope>
    <source>
        <strain evidence="1 2">Georgia GA2</strain>
    </source>
</reference>
<dbReference type="HOGENOM" id="CLU_2064478_0_0_1"/>
<proteinExistence type="predicted"/>
<sequence>MRFLLRVLVKIVSLHHLPQGLPKRVLLPLLVAHLNCVFQSRRSINYRLVLERQNSLKKKKYRMSERVINAGSSTETNHLIKREKTAASDPLRLHQAFSLQELVVKKKVYRLLTFINGTF</sequence>